<dbReference type="RefSeq" id="WP_160201910.1">
    <property type="nucleotide sequence ID" value="NZ_QXWK01000013.1"/>
</dbReference>
<dbReference type="InterPro" id="IPR027476">
    <property type="entry name" value="DppA_N"/>
</dbReference>
<organism evidence="3 4">
    <name type="scientific">Anaerotruncus colihominis</name>
    <dbReference type="NCBI Taxonomy" id="169435"/>
    <lineage>
        <taxon>Bacteria</taxon>
        <taxon>Bacillati</taxon>
        <taxon>Bacillota</taxon>
        <taxon>Clostridia</taxon>
        <taxon>Eubacteriales</taxon>
        <taxon>Oscillospiraceae</taxon>
        <taxon>Anaerotruncus</taxon>
    </lineage>
</organism>
<feature type="binding site" evidence="2">
    <location>
        <position position="105"/>
    </location>
    <ligand>
        <name>Zn(2+)</name>
        <dbReference type="ChEBI" id="CHEBI:29105"/>
        <label>2</label>
    </ligand>
</feature>
<dbReference type="AlphaFoldDB" id="A0A845QIB3"/>
<reference evidence="3 4" key="1">
    <citation type="submission" date="2018-08" db="EMBL/GenBank/DDBJ databases">
        <title>Murine metabolic-syndrome-specific gut microbial biobank.</title>
        <authorList>
            <person name="Liu C."/>
        </authorList>
    </citation>
    <scope>NUCLEOTIDE SEQUENCE [LARGE SCALE GENOMIC DNA]</scope>
    <source>
        <strain evidence="3 4">28</strain>
    </source>
</reference>
<name>A0A845QIB3_9FIRM</name>
<sequence length="266" mass="29158">MRKIFISADIEGITGVTGWCETRYGGQGYDAACRQMSLETAAACRAALDAGYEVVVKDGHEDGLNIDANLLPKGTQLIRSWMSDPYAMMAGLDQSYDGAIYIGYHAKAWSNDSPLTHTIEDYLFNWIKVNGELASEFSLNALLADEMSVPSIFLSGDKGICDDAKSLYPSMETVAVKHGTGNATWNIHPEEAIALIEDGVKKALAAKHQSKPLANEYRMEINFKKHQKARHASWYPGAKQIDSNTVEITAKTPTDLAIARMFMTGV</sequence>
<dbReference type="Gene3D" id="3.30.1360.130">
    <property type="entry name" value="Dipeptide transport protein"/>
    <property type="match status" value="1"/>
</dbReference>
<proteinExistence type="predicted"/>
<gene>
    <name evidence="3" type="ORF">D0435_08195</name>
</gene>
<feature type="binding site" evidence="2">
    <location>
        <position position="11"/>
    </location>
    <ligand>
        <name>Zn(2+)</name>
        <dbReference type="ChEBI" id="CHEBI:29105"/>
        <label>1</label>
    </ligand>
</feature>
<feature type="binding site" evidence="2">
    <location>
        <position position="9"/>
    </location>
    <ligand>
        <name>Zn(2+)</name>
        <dbReference type="ChEBI" id="CHEBI:29105"/>
        <label>1</label>
    </ligand>
</feature>
<dbReference type="PIRSF" id="PIRSF015853">
    <property type="entry name" value="Pep_DppA"/>
    <property type="match status" value="1"/>
</dbReference>
<dbReference type="GO" id="GO:0046872">
    <property type="term" value="F:metal ion binding"/>
    <property type="evidence" value="ECO:0007669"/>
    <property type="project" value="UniProtKB-KW"/>
</dbReference>
<evidence type="ECO:0000313" key="3">
    <source>
        <dbReference type="EMBL" id="NBH61629.1"/>
    </source>
</evidence>
<evidence type="ECO:0000256" key="1">
    <source>
        <dbReference type="PIRSR" id="PIRSR015853-1"/>
    </source>
</evidence>
<evidence type="ECO:0000313" key="4">
    <source>
        <dbReference type="Proteomes" id="UP000446866"/>
    </source>
</evidence>
<feature type="binding site" evidence="2">
    <location>
        <position position="136"/>
    </location>
    <ligand>
        <name>Zn(2+)</name>
        <dbReference type="ChEBI" id="CHEBI:29105"/>
        <label>2</label>
    </ligand>
</feature>
<dbReference type="InterPro" id="IPR036177">
    <property type="entry name" value="Peptidase_M55_sf"/>
</dbReference>
<dbReference type="InterPro" id="IPR007035">
    <property type="entry name" value="Peptidase_M55"/>
</dbReference>
<keyword evidence="2" id="KW-0862">Zinc</keyword>
<comment type="caution">
    <text evidence="3">The sequence shown here is derived from an EMBL/GenBank/DDBJ whole genome shotgun (WGS) entry which is preliminary data.</text>
</comment>
<dbReference type="Pfam" id="PF04951">
    <property type="entry name" value="Peptidase_M55"/>
    <property type="match status" value="1"/>
</dbReference>
<feature type="binding site" evidence="2">
    <location>
        <position position="9"/>
    </location>
    <ligand>
        <name>Zn(2+)</name>
        <dbReference type="ChEBI" id="CHEBI:29105"/>
        <label>2</label>
    </ligand>
</feature>
<dbReference type="EMBL" id="QXWK01000013">
    <property type="protein sequence ID" value="NBH61629.1"/>
    <property type="molecule type" value="Genomic_DNA"/>
</dbReference>
<dbReference type="Proteomes" id="UP000446866">
    <property type="component" value="Unassembled WGS sequence"/>
</dbReference>
<accession>A0A845QIB3</accession>
<dbReference type="SUPFAM" id="SSF63992">
    <property type="entry name" value="Dipeptide transport protein"/>
    <property type="match status" value="1"/>
</dbReference>
<keyword evidence="4" id="KW-1185">Reference proteome</keyword>
<evidence type="ECO:0000256" key="2">
    <source>
        <dbReference type="PIRSR" id="PIRSR015853-2"/>
    </source>
</evidence>
<keyword evidence="2" id="KW-0479">Metal-binding</keyword>
<feature type="binding site" evidence="2">
    <location>
        <position position="60"/>
    </location>
    <ligand>
        <name>Zn(2+)</name>
        <dbReference type="ChEBI" id="CHEBI:29105"/>
        <label>2</label>
    </ligand>
</feature>
<feature type="active site" description="Nucleophile" evidence="1">
    <location>
        <position position="117"/>
    </location>
</feature>
<protein>
    <submittedName>
        <fullName evidence="3">Peptidase M55</fullName>
    </submittedName>
</protein>
<dbReference type="Gene3D" id="3.40.50.10780">
    <property type="entry name" value="Dipeptide transport protein"/>
    <property type="match status" value="1"/>
</dbReference>